<dbReference type="RefSeq" id="WP_015722845.1">
    <property type="nucleotide sequence ID" value="NC_014972.1"/>
</dbReference>
<keyword evidence="1" id="KW-0808">Transferase</keyword>
<keyword evidence="1" id="KW-0489">Methyltransferase</keyword>
<proteinExistence type="predicted"/>
<dbReference type="AlphaFoldDB" id="A0A7U4DMR5"/>
<dbReference type="GO" id="GO:0032259">
    <property type="term" value="P:methylation"/>
    <property type="evidence" value="ECO:0007669"/>
    <property type="project" value="UniProtKB-KW"/>
</dbReference>
<gene>
    <name evidence="1" type="ordered locus">Despr_0103</name>
</gene>
<evidence type="ECO:0000313" key="1">
    <source>
        <dbReference type="EMBL" id="ADW16297.1"/>
    </source>
</evidence>
<organism evidence="1 2">
    <name type="scientific">Desulfobulbus propionicus (strain ATCC 33891 / DSM 2032 / VKM B-1956 / 1pr3)</name>
    <dbReference type="NCBI Taxonomy" id="577650"/>
    <lineage>
        <taxon>Bacteria</taxon>
        <taxon>Pseudomonadati</taxon>
        <taxon>Thermodesulfobacteriota</taxon>
        <taxon>Desulfobulbia</taxon>
        <taxon>Desulfobulbales</taxon>
        <taxon>Desulfobulbaceae</taxon>
        <taxon>Desulfobulbus</taxon>
    </lineage>
</organism>
<dbReference type="KEGG" id="dpr:Despr_0103"/>
<dbReference type="GO" id="GO:0008168">
    <property type="term" value="F:methyltransferase activity"/>
    <property type="evidence" value="ECO:0007669"/>
    <property type="project" value="UniProtKB-KW"/>
</dbReference>
<dbReference type="Proteomes" id="UP000006365">
    <property type="component" value="Chromosome"/>
</dbReference>
<dbReference type="EMBL" id="CP002364">
    <property type="protein sequence ID" value="ADW16297.1"/>
    <property type="molecule type" value="Genomic_DNA"/>
</dbReference>
<name>A0A7U4DMR5_DESPD</name>
<protein>
    <submittedName>
        <fullName evidence="1">SAM-dependent methyltransferase</fullName>
    </submittedName>
</protein>
<reference evidence="1 2" key="1">
    <citation type="journal article" date="2011" name="Stand. Genomic Sci.">
        <title>Complete genome sequence of Desulfobulbus propionicus type strain (1pr3).</title>
        <authorList>
            <person name="Pagani I."/>
            <person name="Lapidus A."/>
            <person name="Nolan M."/>
            <person name="Lucas S."/>
            <person name="Hammon N."/>
            <person name="Deshpande S."/>
            <person name="Cheng J.F."/>
            <person name="Chertkov O."/>
            <person name="Davenport K."/>
            <person name="Tapia R."/>
            <person name="Han C."/>
            <person name="Goodwin L."/>
            <person name="Pitluck S."/>
            <person name="Liolios K."/>
            <person name="Mavromatis K."/>
            <person name="Ivanova N."/>
            <person name="Mikhailova N."/>
            <person name="Pati A."/>
            <person name="Chen A."/>
            <person name="Palaniappan K."/>
            <person name="Land M."/>
            <person name="Hauser L."/>
            <person name="Chang Y.J."/>
            <person name="Jeffries C.D."/>
            <person name="Detter J.C."/>
            <person name="Brambilla E."/>
            <person name="Kannan K.P."/>
            <person name="Djao O.D."/>
            <person name="Rohde M."/>
            <person name="Pukall R."/>
            <person name="Spring S."/>
            <person name="Goker M."/>
            <person name="Sikorski J."/>
            <person name="Woyke T."/>
            <person name="Bristow J."/>
            <person name="Eisen J.A."/>
            <person name="Markowitz V."/>
            <person name="Hugenholtz P."/>
            <person name="Kyrpides N.C."/>
            <person name="Klenk H.P."/>
        </authorList>
    </citation>
    <scope>NUCLEOTIDE SEQUENCE [LARGE SCALE GENOMIC DNA]</scope>
    <source>
        <strain evidence="2">ATCC 33891 / DSM 2032 / 1pr3</strain>
    </source>
</reference>
<sequence>MGERTSADTLAWPLAARAAWETLAAEGRQLLREGAPPAIAADNRNELHTLADRFAARRLPVLQALLVV</sequence>
<keyword evidence="2" id="KW-1185">Reference proteome</keyword>
<evidence type="ECO:0000313" key="2">
    <source>
        <dbReference type="Proteomes" id="UP000006365"/>
    </source>
</evidence>
<accession>A0A7U4DMR5</accession>